<comment type="caution">
    <text evidence="3">The sequence shown here is derived from an EMBL/GenBank/DDBJ whole genome shotgun (WGS) entry which is preliminary data.</text>
</comment>
<evidence type="ECO:0000313" key="4">
    <source>
        <dbReference type="Proteomes" id="UP000033632"/>
    </source>
</evidence>
<organism evidence="3 4">
    <name type="scientific">Devosia geojensis</name>
    <dbReference type="NCBI Taxonomy" id="443610"/>
    <lineage>
        <taxon>Bacteria</taxon>
        <taxon>Pseudomonadati</taxon>
        <taxon>Pseudomonadota</taxon>
        <taxon>Alphaproteobacteria</taxon>
        <taxon>Hyphomicrobiales</taxon>
        <taxon>Devosiaceae</taxon>
        <taxon>Devosia</taxon>
    </lineage>
</organism>
<dbReference type="SUPFAM" id="SSF53335">
    <property type="entry name" value="S-adenosyl-L-methionine-dependent methyltransferases"/>
    <property type="match status" value="1"/>
</dbReference>
<dbReference type="Pfam" id="PF06325">
    <property type="entry name" value="PrmA"/>
    <property type="match status" value="1"/>
</dbReference>
<dbReference type="GO" id="GO:0016279">
    <property type="term" value="F:protein-lysine N-methyltransferase activity"/>
    <property type="evidence" value="ECO:0007669"/>
    <property type="project" value="TreeGrafter"/>
</dbReference>
<dbReference type="PATRIC" id="fig|443610.3.peg.1365"/>
<keyword evidence="1 3" id="KW-0489">Methyltransferase</keyword>
<dbReference type="RefSeq" id="WP_046109548.1">
    <property type="nucleotide sequence ID" value="NZ_JZEX01000127.1"/>
</dbReference>
<dbReference type="Gene3D" id="3.40.50.150">
    <property type="entry name" value="Vaccinia Virus protein VP39"/>
    <property type="match status" value="1"/>
</dbReference>
<dbReference type="AlphaFoldDB" id="A0A0F5FQ02"/>
<dbReference type="PANTHER" id="PTHR43648:SF1">
    <property type="entry name" value="ELECTRON TRANSFER FLAVOPROTEIN BETA SUBUNIT LYSINE METHYLTRANSFERASE"/>
    <property type="match status" value="1"/>
</dbReference>
<keyword evidence="4" id="KW-1185">Reference proteome</keyword>
<dbReference type="Proteomes" id="UP000033632">
    <property type="component" value="Unassembled WGS sequence"/>
</dbReference>
<sequence length="221" mass="23143">MDRRAFPDPAAFIAANLPLTELPDLGGIRLHVARPGSRLSRLLGEGGAGEPPYWAYPWAGGLVLARYLLDQPEIVAGKRVLDLGAGSGLVAIAAVKAGAKSAVAAEIDRNGLAAIPLNAAANGITIDVTGKDLTQGEPPDVDIVLVGDLFYAPDLAQRVTAFLDRCLDAKMDVLVGDPERAHLPHARLRRIAEYEVPDFGSPRPTAASAVFAFTRPAPAAA</sequence>
<evidence type="ECO:0000256" key="2">
    <source>
        <dbReference type="ARBA" id="ARBA00022679"/>
    </source>
</evidence>
<dbReference type="OrthoDB" id="9794615at2"/>
<dbReference type="EMBL" id="JZEX01000127">
    <property type="protein sequence ID" value="KKB10931.1"/>
    <property type="molecule type" value="Genomic_DNA"/>
</dbReference>
<dbReference type="PANTHER" id="PTHR43648">
    <property type="entry name" value="ELECTRON TRANSFER FLAVOPROTEIN BETA SUBUNIT LYSINE METHYLTRANSFERASE"/>
    <property type="match status" value="1"/>
</dbReference>
<dbReference type="CDD" id="cd02440">
    <property type="entry name" value="AdoMet_MTases"/>
    <property type="match status" value="1"/>
</dbReference>
<accession>A0A0F5FQ02</accession>
<dbReference type="InterPro" id="IPR029063">
    <property type="entry name" value="SAM-dependent_MTases_sf"/>
</dbReference>
<reference evidence="3 4" key="1">
    <citation type="submission" date="2015-03" db="EMBL/GenBank/DDBJ databases">
        <authorList>
            <person name="Hassan Y.I."/>
            <person name="Lepp D."/>
            <person name="Li X.-Z."/>
            <person name="Zhou T."/>
        </authorList>
    </citation>
    <scope>NUCLEOTIDE SEQUENCE [LARGE SCALE GENOMIC DNA]</scope>
    <source>
        <strain evidence="3 4">BD-c194</strain>
    </source>
</reference>
<evidence type="ECO:0000313" key="3">
    <source>
        <dbReference type="EMBL" id="KKB10931.1"/>
    </source>
</evidence>
<name>A0A0F5FQ02_9HYPH</name>
<dbReference type="InterPro" id="IPR050078">
    <property type="entry name" value="Ribosomal_L11_MeTrfase_PrmA"/>
</dbReference>
<protein>
    <submittedName>
        <fullName evidence="3">SAM-dependent methyltransferase</fullName>
    </submittedName>
</protein>
<gene>
    <name evidence="3" type="ORF">VE25_15455</name>
</gene>
<proteinExistence type="predicted"/>
<keyword evidence="2 3" id="KW-0808">Transferase</keyword>
<dbReference type="STRING" id="443610.VE25_15455"/>
<dbReference type="GO" id="GO:0032259">
    <property type="term" value="P:methylation"/>
    <property type="evidence" value="ECO:0007669"/>
    <property type="project" value="UniProtKB-KW"/>
</dbReference>
<evidence type="ECO:0000256" key="1">
    <source>
        <dbReference type="ARBA" id="ARBA00022603"/>
    </source>
</evidence>